<dbReference type="EC" id="2.7.13.3" evidence="3"/>
<dbReference type="Gene3D" id="6.10.340.10">
    <property type="match status" value="1"/>
</dbReference>
<dbReference type="EMBL" id="APBN01000002">
    <property type="protein sequence ID" value="EMT53456.1"/>
    <property type="molecule type" value="Genomic_DNA"/>
</dbReference>
<dbReference type="SUPFAM" id="SSF55874">
    <property type="entry name" value="ATPase domain of HSP90 chaperone/DNA topoisomerase II/histidine kinase"/>
    <property type="match status" value="1"/>
</dbReference>
<dbReference type="PRINTS" id="PR00344">
    <property type="entry name" value="BCTRLSENSOR"/>
</dbReference>
<evidence type="ECO:0000256" key="1">
    <source>
        <dbReference type="ARBA" id="ARBA00000085"/>
    </source>
</evidence>
<feature type="domain" description="HAMP" evidence="14">
    <location>
        <begin position="174"/>
        <end position="227"/>
    </location>
</feature>
<evidence type="ECO:0000313" key="16">
    <source>
        <dbReference type="Proteomes" id="UP000012081"/>
    </source>
</evidence>
<evidence type="ECO:0000256" key="12">
    <source>
        <dbReference type="SAM" id="Phobius"/>
    </source>
</evidence>
<evidence type="ECO:0000256" key="2">
    <source>
        <dbReference type="ARBA" id="ARBA00004651"/>
    </source>
</evidence>
<dbReference type="Gene3D" id="3.30.565.10">
    <property type="entry name" value="Histidine kinase-like ATPase, C-terminal domain"/>
    <property type="match status" value="1"/>
</dbReference>
<comment type="subcellular location">
    <subcellularLocation>
        <location evidence="2">Cell membrane</location>
        <topology evidence="2">Multi-pass membrane protein</topology>
    </subcellularLocation>
</comment>
<dbReference type="GO" id="GO:0016036">
    <property type="term" value="P:cellular response to phosphate starvation"/>
    <property type="evidence" value="ECO:0007669"/>
    <property type="project" value="TreeGrafter"/>
</dbReference>
<keyword evidence="16" id="KW-1185">Reference proteome</keyword>
<dbReference type="Gene3D" id="1.10.287.130">
    <property type="match status" value="1"/>
</dbReference>
<name>M8E2E9_9BACL</name>
<keyword evidence="12" id="KW-1133">Transmembrane helix</keyword>
<dbReference type="AlphaFoldDB" id="M8E2E9"/>
<dbReference type="InterPro" id="IPR004358">
    <property type="entry name" value="Sig_transdc_His_kin-like_C"/>
</dbReference>
<evidence type="ECO:0000256" key="4">
    <source>
        <dbReference type="ARBA" id="ARBA00022475"/>
    </source>
</evidence>
<dbReference type="Pfam" id="PF02518">
    <property type="entry name" value="HATPase_c"/>
    <property type="match status" value="1"/>
</dbReference>
<comment type="catalytic activity">
    <reaction evidence="1">
        <text>ATP + protein L-histidine = ADP + protein N-phospho-L-histidine.</text>
        <dbReference type="EC" id="2.7.13.3"/>
    </reaction>
</comment>
<keyword evidence="9" id="KW-0067">ATP-binding</keyword>
<dbReference type="SMART" id="SM00388">
    <property type="entry name" value="HisKA"/>
    <property type="match status" value="1"/>
</dbReference>
<dbReference type="Pfam" id="PF00672">
    <property type="entry name" value="HAMP"/>
    <property type="match status" value="1"/>
</dbReference>
<dbReference type="GO" id="GO:0005524">
    <property type="term" value="F:ATP binding"/>
    <property type="evidence" value="ECO:0007669"/>
    <property type="project" value="UniProtKB-KW"/>
</dbReference>
<keyword evidence="4" id="KW-1003">Cell membrane</keyword>
<keyword evidence="10" id="KW-0902">Two-component regulatory system</keyword>
<dbReference type="CDD" id="cd00075">
    <property type="entry name" value="HATPase"/>
    <property type="match status" value="1"/>
</dbReference>
<proteinExistence type="predicted"/>
<evidence type="ECO:0000256" key="7">
    <source>
        <dbReference type="ARBA" id="ARBA00022741"/>
    </source>
</evidence>
<organism evidence="15 16">
    <name type="scientific">Brevibacillus borstelensis AK1</name>
    <dbReference type="NCBI Taxonomy" id="1300222"/>
    <lineage>
        <taxon>Bacteria</taxon>
        <taxon>Bacillati</taxon>
        <taxon>Bacillota</taxon>
        <taxon>Bacilli</taxon>
        <taxon>Bacillales</taxon>
        <taxon>Paenibacillaceae</taxon>
        <taxon>Brevibacillus</taxon>
    </lineage>
</organism>
<keyword evidence="6" id="KW-0808">Transferase</keyword>
<evidence type="ECO:0000256" key="10">
    <source>
        <dbReference type="ARBA" id="ARBA00023012"/>
    </source>
</evidence>
<dbReference type="InterPro" id="IPR003661">
    <property type="entry name" value="HisK_dim/P_dom"/>
</dbReference>
<dbReference type="InterPro" id="IPR036097">
    <property type="entry name" value="HisK_dim/P_sf"/>
</dbReference>
<dbReference type="InterPro" id="IPR005467">
    <property type="entry name" value="His_kinase_dom"/>
</dbReference>
<dbReference type="FunFam" id="3.30.565.10:FF:000006">
    <property type="entry name" value="Sensor histidine kinase WalK"/>
    <property type="match status" value="1"/>
</dbReference>
<evidence type="ECO:0000256" key="6">
    <source>
        <dbReference type="ARBA" id="ARBA00022679"/>
    </source>
</evidence>
<dbReference type="PANTHER" id="PTHR45453:SF1">
    <property type="entry name" value="PHOSPHATE REGULON SENSOR PROTEIN PHOR"/>
    <property type="match status" value="1"/>
</dbReference>
<dbReference type="SUPFAM" id="SSF47384">
    <property type="entry name" value="Homodimeric domain of signal transducing histidine kinase"/>
    <property type="match status" value="1"/>
</dbReference>
<evidence type="ECO:0000256" key="11">
    <source>
        <dbReference type="ARBA" id="ARBA00023136"/>
    </source>
</evidence>
<evidence type="ECO:0000259" key="13">
    <source>
        <dbReference type="PROSITE" id="PS50109"/>
    </source>
</evidence>
<sequence>MRSGGIGMKRIWMKLALAFMAVGASGILISALLSIKEMDIHFSMYVNEARQLERQDVLEVARRAYEAENRWGERAFSQMDAIAKVLGLRIVLQDQNQSRIGQFGDESAVRGSGYTKLPVAVDGQTVGYLTISHHEKAPSHSVETHFQRAHTNALLWTMLILIVVVIVVSIGIAKNMVKPIVRISDASIAVSRGDRSVRVPGTSGKDELAGLVDRFNHLIESLEHQEQLRKRLTSDISHELRTPLNTLLAQTEGMIDGVWEASPEHLEATRAEVLRLIRLVSDLDEVIQAESGTLKINQDMVDISKIAELTADAMSAALAQKNIVLKKQLEGEAMVLGDRHRLAQVFTNLLSNAWKHTAPHGEIRLTVKKERDRIVAVVSDNGSGIAAEDLPHIFDRFYRGDRSRNRERGGAGLGLTIAKGLVEAHDGQISIRSAEGIGTSVTMLFPAAGQRNSVD</sequence>
<dbReference type="CDD" id="cd06225">
    <property type="entry name" value="HAMP"/>
    <property type="match status" value="1"/>
</dbReference>
<dbReference type="InterPro" id="IPR003594">
    <property type="entry name" value="HATPase_dom"/>
</dbReference>
<dbReference type="CDD" id="cd00082">
    <property type="entry name" value="HisKA"/>
    <property type="match status" value="1"/>
</dbReference>
<comment type="caution">
    <text evidence="15">The sequence shown here is derived from an EMBL/GenBank/DDBJ whole genome shotgun (WGS) entry which is preliminary data.</text>
</comment>
<keyword evidence="8 15" id="KW-0418">Kinase</keyword>
<feature type="transmembrane region" description="Helical" evidence="12">
    <location>
        <begin position="12"/>
        <end position="35"/>
    </location>
</feature>
<dbReference type="InterPro" id="IPR050351">
    <property type="entry name" value="BphY/WalK/GraS-like"/>
</dbReference>
<evidence type="ECO:0000256" key="5">
    <source>
        <dbReference type="ARBA" id="ARBA00022553"/>
    </source>
</evidence>
<dbReference type="STRING" id="1300222.I532_05570"/>
<dbReference type="GO" id="GO:0004721">
    <property type="term" value="F:phosphoprotein phosphatase activity"/>
    <property type="evidence" value="ECO:0007669"/>
    <property type="project" value="TreeGrafter"/>
</dbReference>
<evidence type="ECO:0000256" key="9">
    <source>
        <dbReference type="ARBA" id="ARBA00022840"/>
    </source>
</evidence>
<keyword evidence="11 12" id="KW-0472">Membrane</keyword>
<protein>
    <recommendedName>
        <fullName evidence="3">histidine kinase</fullName>
        <ecNumber evidence="3">2.7.13.3</ecNumber>
    </recommendedName>
</protein>
<dbReference type="PANTHER" id="PTHR45453">
    <property type="entry name" value="PHOSPHATE REGULON SENSOR PROTEIN PHOR"/>
    <property type="match status" value="1"/>
</dbReference>
<keyword evidence="12" id="KW-0812">Transmembrane</keyword>
<dbReference type="GO" id="GO:0000155">
    <property type="term" value="F:phosphorelay sensor kinase activity"/>
    <property type="evidence" value="ECO:0007669"/>
    <property type="project" value="InterPro"/>
</dbReference>
<dbReference type="PROSITE" id="PS50885">
    <property type="entry name" value="HAMP"/>
    <property type="match status" value="1"/>
</dbReference>
<reference evidence="15 16" key="1">
    <citation type="submission" date="2013-03" db="EMBL/GenBank/DDBJ databases">
        <title>Assembly of a new bacterial strain Brevibacillus borstelensis AK1.</title>
        <authorList>
            <person name="Rajan I."/>
            <person name="PoliReddy D."/>
            <person name="Sugumar T."/>
            <person name="Rathinam K."/>
            <person name="Alqarawi S."/>
            <person name="Khalil A.B."/>
            <person name="Sivakumar N."/>
        </authorList>
    </citation>
    <scope>NUCLEOTIDE SEQUENCE [LARGE SCALE GENOMIC DNA]</scope>
    <source>
        <strain evidence="15 16">AK1</strain>
    </source>
</reference>
<dbReference type="PROSITE" id="PS50109">
    <property type="entry name" value="HIS_KIN"/>
    <property type="match status" value="1"/>
</dbReference>
<dbReference type="SMART" id="SM00387">
    <property type="entry name" value="HATPase_c"/>
    <property type="match status" value="1"/>
</dbReference>
<dbReference type="InterPro" id="IPR003660">
    <property type="entry name" value="HAMP_dom"/>
</dbReference>
<evidence type="ECO:0000259" key="14">
    <source>
        <dbReference type="PROSITE" id="PS50885"/>
    </source>
</evidence>
<dbReference type="Pfam" id="PF00512">
    <property type="entry name" value="HisKA"/>
    <property type="match status" value="1"/>
</dbReference>
<evidence type="ECO:0000256" key="3">
    <source>
        <dbReference type="ARBA" id="ARBA00012438"/>
    </source>
</evidence>
<evidence type="ECO:0000313" key="15">
    <source>
        <dbReference type="EMBL" id="EMT53456.1"/>
    </source>
</evidence>
<dbReference type="InterPro" id="IPR036890">
    <property type="entry name" value="HATPase_C_sf"/>
</dbReference>
<evidence type="ECO:0000256" key="8">
    <source>
        <dbReference type="ARBA" id="ARBA00022777"/>
    </source>
</evidence>
<keyword evidence="7" id="KW-0547">Nucleotide-binding</keyword>
<feature type="domain" description="Histidine kinase" evidence="13">
    <location>
        <begin position="235"/>
        <end position="449"/>
    </location>
</feature>
<gene>
    <name evidence="15" type="ORF">I532_05570</name>
</gene>
<dbReference type="GO" id="GO:0005886">
    <property type="term" value="C:plasma membrane"/>
    <property type="evidence" value="ECO:0007669"/>
    <property type="project" value="UniProtKB-SubCell"/>
</dbReference>
<dbReference type="SUPFAM" id="SSF158472">
    <property type="entry name" value="HAMP domain-like"/>
    <property type="match status" value="1"/>
</dbReference>
<feature type="transmembrane region" description="Helical" evidence="12">
    <location>
        <begin position="153"/>
        <end position="173"/>
    </location>
</feature>
<dbReference type="SMART" id="SM00304">
    <property type="entry name" value="HAMP"/>
    <property type="match status" value="1"/>
</dbReference>
<dbReference type="Proteomes" id="UP000012081">
    <property type="component" value="Unassembled WGS sequence"/>
</dbReference>
<dbReference type="PATRIC" id="fig|1300222.3.peg.1143"/>
<keyword evidence="5" id="KW-0597">Phosphoprotein</keyword>
<accession>M8E2E9</accession>